<name>A0ABN8XGE5_9BACT</name>
<sequence>MTKNVVVGIGRAGINLLDEWILAEEPSGLLYALDADFSTVEGSLAERRMLLGKEATKGLGTCGDLELALKIFEEEEPRIEQILEDCEHLLVLSGLGGAMGSAGLQFFSKKAAERVKTLSSIAFLPFHSEAFLRRDTARKTVQELLEFPHQFIFFSNEKAKGVFGPADDPFRVYRNLNKKVSSIISCWYRLTQAATEEAPFDSINFPSLLFVEDFYSFSLRGVEKLPDKIQPYLQPARDVDIEQNKKVAWVCFFLSPTKTEEDLRSLFKAEESLFDRFYLSIIREDTGAREEGVVLIGNAAGEKFIETEVEKQLERTDTDLADDKNSTQPADGLQKESISTGIFTKGYKTVHKGVNLDLPAFLRKGISIKI</sequence>
<dbReference type="Proteomes" id="UP001161497">
    <property type="component" value="Chromosome"/>
</dbReference>
<dbReference type="Gene3D" id="3.40.50.1440">
    <property type="entry name" value="Tubulin/FtsZ, GTPase domain"/>
    <property type="match status" value="1"/>
</dbReference>
<evidence type="ECO:0000256" key="2">
    <source>
        <dbReference type="ARBA" id="ARBA00023134"/>
    </source>
</evidence>
<dbReference type="GO" id="GO:0051301">
    <property type="term" value="P:cell division"/>
    <property type="evidence" value="ECO:0007669"/>
    <property type="project" value="UniProtKB-KW"/>
</dbReference>
<dbReference type="SUPFAM" id="SSF52490">
    <property type="entry name" value="Tubulin nucleotide-binding domain-like"/>
    <property type="match status" value="1"/>
</dbReference>
<protein>
    <submittedName>
        <fullName evidence="4">Cell division GTPase FtsZ</fullName>
    </submittedName>
</protein>
<evidence type="ECO:0000313" key="5">
    <source>
        <dbReference type="Proteomes" id="UP001161497"/>
    </source>
</evidence>
<keyword evidence="1" id="KW-0547">Nucleotide-binding</keyword>
<keyword evidence="2" id="KW-0342">GTP-binding</keyword>
<dbReference type="InterPro" id="IPR003008">
    <property type="entry name" value="Tubulin_FtsZ_GTPase"/>
</dbReference>
<dbReference type="EMBL" id="OX458932">
    <property type="protein sequence ID" value="CAI9086017.1"/>
    <property type="molecule type" value="Genomic_DNA"/>
</dbReference>
<keyword evidence="5" id="KW-1185">Reference proteome</keyword>
<reference evidence="4" key="1">
    <citation type="submission" date="2023-03" db="EMBL/GenBank/DDBJ databases">
        <authorList>
            <person name="Cremers G."/>
            <person name="Picone N."/>
        </authorList>
    </citation>
    <scope>NUCLEOTIDE SEQUENCE</scope>
    <source>
        <strain evidence="4">Sample_alias</strain>
    </source>
</reference>
<dbReference type="Pfam" id="PF00091">
    <property type="entry name" value="Tubulin"/>
    <property type="match status" value="1"/>
</dbReference>
<dbReference type="SMART" id="SM00864">
    <property type="entry name" value="Tubulin"/>
    <property type="match status" value="1"/>
</dbReference>
<dbReference type="InterPro" id="IPR045061">
    <property type="entry name" value="FtsZ/CetZ"/>
</dbReference>
<dbReference type="PANTHER" id="PTHR30314">
    <property type="entry name" value="CELL DIVISION PROTEIN FTSZ-RELATED"/>
    <property type="match status" value="1"/>
</dbReference>
<evidence type="ECO:0000313" key="4">
    <source>
        <dbReference type="EMBL" id="CAI9086017.1"/>
    </source>
</evidence>
<evidence type="ECO:0000256" key="1">
    <source>
        <dbReference type="ARBA" id="ARBA00022741"/>
    </source>
</evidence>
<proteinExistence type="predicted"/>
<gene>
    <name evidence="4" type="primary">ftsZ</name>
    <name evidence="4" type="ORF">MFUM_1686</name>
</gene>
<accession>A0ABN8XGE5</accession>
<keyword evidence="4" id="KW-0132">Cell division</keyword>
<dbReference type="InterPro" id="IPR036525">
    <property type="entry name" value="Tubulin/FtsZ_GTPase_sf"/>
</dbReference>
<feature type="domain" description="Tubulin/FtsZ GTPase" evidence="3">
    <location>
        <begin position="3"/>
        <end position="195"/>
    </location>
</feature>
<organism evidence="4 5">
    <name type="scientific">Candidatus Methylacidiphilum fumarolicum</name>
    <dbReference type="NCBI Taxonomy" id="591154"/>
    <lineage>
        <taxon>Bacteria</taxon>
        <taxon>Pseudomonadati</taxon>
        <taxon>Verrucomicrobiota</taxon>
        <taxon>Methylacidiphilae</taxon>
        <taxon>Methylacidiphilales</taxon>
        <taxon>Methylacidiphilaceae</taxon>
        <taxon>Methylacidiphilum (ex Ratnadevi et al. 2023)</taxon>
    </lineage>
</organism>
<dbReference type="RefSeq" id="WP_009058438.1">
    <property type="nucleotide sequence ID" value="NZ_JAHXRZ010000015.1"/>
</dbReference>
<keyword evidence="4" id="KW-0131">Cell cycle</keyword>
<evidence type="ECO:0000259" key="3">
    <source>
        <dbReference type="SMART" id="SM00864"/>
    </source>
</evidence>
<dbReference type="PANTHER" id="PTHR30314:SF3">
    <property type="entry name" value="MITOCHONDRIAL DIVISION PROTEIN FSZA"/>
    <property type="match status" value="1"/>
</dbReference>